<name>A0A5J4YLJ6_PORPP</name>
<dbReference type="GO" id="GO:0004521">
    <property type="term" value="F:RNA endonuclease activity"/>
    <property type="evidence" value="ECO:0007669"/>
    <property type="project" value="TreeGrafter"/>
</dbReference>
<comment type="caution">
    <text evidence="2">The sequence shown here is derived from an EMBL/GenBank/DDBJ whole genome shotgun (WGS) entry which is preliminary data.</text>
</comment>
<dbReference type="Pfam" id="PF00753">
    <property type="entry name" value="Lactamase_B"/>
    <property type="match status" value="1"/>
</dbReference>
<sequence length="597" mass="65273">MEGGFEVKVLGGGLESGRSCVLVRILVPHSRHDDGDDGDDASMTPQPLGSACVMLDCGIVPALVNDVAWEAMGPDFSSLQALHKENQRQTCVSAIIVSHAHVDHIGALLYFVERFDYRGPIYMTQASRNLLPHVLSDMVAQRRNRISEQADPFAAAFSRETLDRVTGELVQTVEFGKVFEALPTHHVFCRLLPSGHLSGAAMVHLYSPHASLLFSGDLNLNPERHIQAADVASLASFTMRVPDLLLCECTNGSTYRESGRQQVELHLQEKVVTALDAGGSVLVAAPAIGRMHELALSFEFMLRDRPDVCIFVSSSLAWESMQSACAGSASPAPLRARAPSSKDRERLLAGITAPCIFIASSSSMYKGFGSAITKLWAPRASTLFVMCGTTLAEVLLDDSRSARGIPAEPMRAQVMQLEMSAHADAAELLQFCLMSSARHIALVHGSESRMRQFAEALTTFLHERSVRVETLANGESIRVPRLMSSADALQEVDISQLGAQSPCTISRVQRVLAEVEKDYYCAFNMIWPRHDRGALIARSHSLEIRWNLVEATQDAASETSTLTAWDADGVHQLLTLRAIQWTEPDQTLAQACLERLL</sequence>
<feature type="domain" description="Metallo-beta-lactamase" evidence="1">
    <location>
        <begin position="49"/>
        <end position="249"/>
    </location>
</feature>
<dbReference type="SMART" id="SM00849">
    <property type="entry name" value="Lactamase_B"/>
    <property type="match status" value="1"/>
</dbReference>
<dbReference type="PANTHER" id="PTHR11203:SF37">
    <property type="entry name" value="INTEGRATOR COMPLEX SUBUNIT 11"/>
    <property type="match status" value="1"/>
</dbReference>
<dbReference type="Gene3D" id="3.40.50.10890">
    <property type="match status" value="1"/>
</dbReference>
<reference evidence="3" key="1">
    <citation type="journal article" date="2019" name="Nat. Commun.">
        <title>Expansion of phycobilisome linker gene families in mesophilic red algae.</title>
        <authorList>
            <person name="Lee J."/>
            <person name="Kim D."/>
            <person name="Bhattacharya D."/>
            <person name="Yoon H.S."/>
        </authorList>
    </citation>
    <scope>NUCLEOTIDE SEQUENCE [LARGE SCALE GENOMIC DNA]</scope>
    <source>
        <strain evidence="3">CCMP 1328</strain>
    </source>
</reference>
<dbReference type="InterPro" id="IPR011108">
    <property type="entry name" value="RMMBL"/>
</dbReference>
<evidence type="ECO:0000313" key="2">
    <source>
        <dbReference type="EMBL" id="KAA8491513.1"/>
    </source>
</evidence>
<protein>
    <submittedName>
        <fullName evidence="2">Integrator complex subunit 11</fullName>
    </submittedName>
</protein>
<organism evidence="2 3">
    <name type="scientific">Porphyridium purpureum</name>
    <name type="common">Red alga</name>
    <name type="synonym">Porphyridium cruentum</name>
    <dbReference type="NCBI Taxonomy" id="35688"/>
    <lineage>
        <taxon>Eukaryota</taxon>
        <taxon>Rhodophyta</taxon>
        <taxon>Bangiophyceae</taxon>
        <taxon>Porphyridiales</taxon>
        <taxon>Porphyridiaceae</taxon>
        <taxon>Porphyridium</taxon>
    </lineage>
</organism>
<dbReference type="InterPro" id="IPR050698">
    <property type="entry name" value="MBL"/>
</dbReference>
<dbReference type="Pfam" id="PF07521">
    <property type="entry name" value="RMMBL"/>
    <property type="match status" value="1"/>
</dbReference>
<dbReference type="AlphaFoldDB" id="A0A5J4YLJ6"/>
<evidence type="ECO:0000313" key="3">
    <source>
        <dbReference type="Proteomes" id="UP000324585"/>
    </source>
</evidence>
<evidence type="ECO:0000259" key="1">
    <source>
        <dbReference type="SMART" id="SM00849"/>
    </source>
</evidence>
<dbReference type="Proteomes" id="UP000324585">
    <property type="component" value="Unassembled WGS sequence"/>
</dbReference>
<dbReference type="SUPFAM" id="SSF56281">
    <property type="entry name" value="Metallo-hydrolase/oxidoreductase"/>
    <property type="match status" value="1"/>
</dbReference>
<keyword evidence="3" id="KW-1185">Reference proteome</keyword>
<dbReference type="Gene3D" id="3.60.15.10">
    <property type="entry name" value="Ribonuclease Z/Hydroxyacylglutathione hydrolase-like"/>
    <property type="match status" value="1"/>
</dbReference>
<dbReference type="OrthoDB" id="10249535at2759"/>
<accession>A0A5J4YLJ6</accession>
<dbReference type="EMBL" id="VRMN01000013">
    <property type="protein sequence ID" value="KAA8491513.1"/>
    <property type="molecule type" value="Genomic_DNA"/>
</dbReference>
<dbReference type="InterPro" id="IPR001279">
    <property type="entry name" value="Metallo-B-lactamas"/>
</dbReference>
<dbReference type="InterPro" id="IPR036866">
    <property type="entry name" value="RibonucZ/Hydroxyglut_hydro"/>
</dbReference>
<gene>
    <name evidence="2" type="ORF">FVE85_2528</name>
</gene>
<proteinExistence type="predicted"/>
<dbReference type="PANTHER" id="PTHR11203">
    <property type="entry name" value="CLEAVAGE AND POLYADENYLATION SPECIFICITY FACTOR FAMILY MEMBER"/>
    <property type="match status" value="1"/>
</dbReference>